<organism evidence="15 16">
    <name type="scientific">Nakamurella multipartita (strain ATCC 700099 / DSM 44233 / CIP 104796 / JCM 9543 / NBRC 105858 / Y-104)</name>
    <name type="common">Microsphaera multipartita</name>
    <dbReference type="NCBI Taxonomy" id="479431"/>
    <lineage>
        <taxon>Bacteria</taxon>
        <taxon>Bacillati</taxon>
        <taxon>Actinomycetota</taxon>
        <taxon>Actinomycetes</taxon>
        <taxon>Nakamurellales</taxon>
        <taxon>Nakamurellaceae</taxon>
        <taxon>Nakamurella</taxon>
    </lineage>
</organism>
<dbReference type="Pfam" id="PF08245">
    <property type="entry name" value="Mur_ligase_M"/>
    <property type="match status" value="1"/>
</dbReference>
<dbReference type="InterPro" id="IPR036615">
    <property type="entry name" value="Mur_ligase_C_dom_sf"/>
</dbReference>
<dbReference type="Pfam" id="PF02875">
    <property type="entry name" value="Mur_ligase_C"/>
    <property type="match status" value="1"/>
</dbReference>
<proteinExistence type="inferred from homology"/>
<dbReference type="EMBL" id="CP001737">
    <property type="protein sequence ID" value="ACV80221.1"/>
    <property type="molecule type" value="Genomic_DNA"/>
</dbReference>
<dbReference type="HOGENOM" id="CLU_031507_0_0_11"/>
<keyword evidence="8 10" id="KW-0131">Cell cycle</keyword>
<dbReference type="InterPro" id="IPR004101">
    <property type="entry name" value="Mur_ligase_C"/>
</dbReference>
<dbReference type="SUPFAM" id="SSF63418">
    <property type="entry name" value="MurE/MurF N-terminal domain"/>
    <property type="match status" value="1"/>
</dbReference>
<dbReference type="InterPro" id="IPR000713">
    <property type="entry name" value="Mur_ligase_N"/>
</dbReference>
<evidence type="ECO:0000313" key="15">
    <source>
        <dbReference type="EMBL" id="ACV80221.1"/>
    </source>
</evidence>
<dbReference type="EC" id="6.3.2.10" evidence="10 11"/>
<feature type="domain" description="Mur ligase C-terminal" evidence="13">
    <location>
        <begin position="340"/>
        <end position="479"/>
    </location>
</feature>
<dbReference type="RefSeq" id="WP_015749047.1">
    <property type="nucleotide sequence ID" value="NC_013235.1"/>
</dbReference>
<dbReference type="InterPro" id="IPR051046">
    <property type="entry name" value="MurCDEF_CellWall_CoF430Synth"/>
</dbReference>
<dbReference type="UniPathway" id="UPA00219"/>
<dbReference type="InterPro" id="IPR013221">
    <property type="entry name" value="Mur_ligase_cen"/>
</dbReference>
<dbReference type="Proteomes" id="UP000002218">
    <property type="component" value="Chromosome"/>
</dbReference>
<keyword evidence="6 10" id="KW-0133">Cell shape</keyword>
<evidence type="ECO:0000259" key="14">
    <source>
        <dbReference type="Pfam" id="PF08245"/>
    </source>
</evidence>
<name>C8XGZ0_NAKMY</name>
<evidence type="ECO:0000256" key="7">
    <source>
        <dbReference type="ARBA" id="ARBA00022984"/>
    </source>
</evidence>
<evidence type="ECO:0000256" key="10">
    <source>
        <dbReference type="HAMAP-Rule" id="MF_02019"/>
    </source>
</evidence>
<evidence type="ECO:0000256" key="4">
    <source>
        <dbReference type="ARBA" id="ARBA00022741"/>
    </source>
</evidence>
<gene>
    <name evidence="10" type="primary">murF</name>
    <name evidence="15" type="ordered locus">Namu_3928</name>
</gene>
<dbReference type="Gene3D" id="3.40.1190.10">
    <property type="entry name" value="Mur-like, catalytic domain"/>
    <property type="match status" value="1"/>
</dbReference>
<dbReference type="GO" id="GO:0071555">
    <property type="term" value="P:cell wall organization"/>
    <property type="evidence" value="ECO:0007669"/>
    <property type="project" value="UniProtKB-KW"/>
</dbReference>
<keyword evidence="1 10" id="KW-0963">Cytoplasm</keyword>
<dbReference type="GO" id="GO:0008766">
    <property type="term" value="F:UDP-N-acetylmuramoylalanyl-D-glutamyl-2,6-diaminopimelate-D-alanyl-D-alanine ligase activity"/>
    <property type="evidence" value="ECO:0007669"/>
    <property type="project" value="RHEA"/>
</dbReference>
<evidence type="ECO:0000259" key="13">
    <source>
        <dbReference type="Pfam" id="PF02875"/>
    </source>
</evidence>
<dbReference type="FunCoup" id="C8XGZ0">
    <property type="interactions" value="32"/>
</dbReference>
<keyword evidence="5 10" id="KW-0067">ATP-binding</keyword>
<evidence type="ECO:0000313" key="16">
    <source>
        <dbReference type="Proteomes" id="UP000002218"/>
    </source>
</evidence>
<dbReference type="SUPFAM" id="SSF53623">
    <property type="entry name" value="MurD-like peptide ligases, catalytic domain"/>
    <property type="match status" value="1"/>
</dbReference>
<dbReference type="Pfam" id="PF01225">
    <property type="entry name" value="Mur_ligase"/>
    <property type="match status" value="1"/>
</dbReference>
<dbReference type="GO" id="GO:0009252">
    <property type="term" value="P:peptidoglycan biosynthetic process"/>
    <property type="evidence" value="ECO:0007669"/>
    <property type="project" value="UniProtKB-UniRule"/>
</dbReference>
<evidence type="ECO:0000256" key="9">
    <source>
        <dbReference type="ARBA" id="ARBA00023316"/>
    </source>
</evidence>
<accession>C8XGZ0</accession>
<reference evidence="15 16" key="2">
    <citation type="journal article" date="2010" name="Stand. Genomic Sci.">
        <title>Complete genome sequence of Nakamurella multipartita type strain (Y-104).</title>
        <authorList>
            <person name="Tice H."/>
            <person name="Mayilraj S."/>
            <person name="Sims D."/>
            <person name="Lapidus A."/>
            <person name="Nolan M."/>
            <person name="Lucas S."/>
            <person name="Glavina Del Rio T."/>
            <person name="Copeland A."/>
            <person name="Cheng J.F."/>
            <person name="Meincke L."/>
            <person name="Bruce D."/>
            <person name="Goodwin L."/>
            <person name="Pitluck S."/>
            <person name="Ivanova N."/>
            <person name="Mavromatis K."/>
            <person name="Ovchinnikova G."/>
            <person name="Pati A."/>
            <person name="Chen A."/>
            <person name="Palaniappan K."/>
            <person name="Land M."/>
            <person name="Hauser L."/>
            <person name="Chang Y.J."/>
            <person name="Jeffries C.D."/>
            <person name="Detter J.C."/>
            <person name="Brettin T."/>
            <person name="Rohde M."/>
            <person name="Goker M."/>
            <person name="Bristow J."/>
            <person name="Eisen J.A."/>
            <person name="Markowitz V."/>
            <person name="Hugenholtz P."/>
            <person name="Kyrpides N.C."/>
            <person name="Klenk H.P."/>
            <person name="Chen F."/>
        </authorList>
    </citation>
    <scope>NUCLEOTIDE SEQUENCE [LARGE SCALE GENOMIC DNA]</scope>
    <source>
        <strain evidence="16">ATCC 700099 / DSM 44233 / CIP 104796 / JCM 9543 / NBRC 105858 / Y-104</strain>
    </source>
</reference>
<dbReference type="STRING" id="479431.Namu_3928"/>
<dbReference type="InParanoid" id="C8XGZ0"/>
<keyword evidence="7 10" id="KW-0573">Peptidoglycan synthesis</keyword>
<comment type="subcellular location">
    <subcellularLocation>
        <location evidence="10 11">Cytoplasm</location>
    </subcellularLocation>
</comment>
<dbReference type="SUPFAM" id="SSF53244">
    <property type="entry name" value="MurD-like peptide ligases, peptide-binding domain"/>
    <property type="match status" value="1"/>
</dbReference>
<dbReference type="GO" id="GO:0051301">
    <property type="term" value="P:cell division"/>
    <property type="evidence" value="ECO:0007669"/>
    <property type="project" value="UniProtKB-KW"/>
</dbReference>
<evidence type="ECO:0000256" key="11">
    <source>
        <dbReference type="RuleBase" id="RU004136"/>
    </source>
</evidence>
<feature type="domain" description="Mur ligase central" evidence="14">
    <location>
        <begin position="117"/>
        <end position="315"/>
    </location>
</feature>
<dbReference type="GO" id="GO:0005524">
    <property type="term" value="F:ATP binding"/>
    <property type="evidence" value="ECO:0007669"/>
    <property type="project" value="UniProtKB-UniRule"/>
</dbReference>
<evidence type="ECO:0000256" key="1">
    <source>
        <dbReference type="ARBA" id="ARBA00022490"/>
    </source>
</evidence>
<keyword evidence="2 10" id="KW-0436">Ligase</keyword>
<evidence type="ECO:0000259" key="12">
    <source>
        <dbReference type="Pfam" id="PF01225"/>
    </source>
</evidence>
<protein>
    <recommendedName>
        <fullName evidence="10 11">UDP-N-acetylmuramoyl-tripeptide--D-alanyl-D-alanine ligase</fullName>
        <ecNumber evidence="10 11">6.3.2.10</ecNumber>
    </recommendedName>
    <alternativeName>
        <fullName evidence="10">D-alanyl-D-alanine-adding enzyme</fullName>
    </alternativeName>
</protein>
<keyword evidence="3 10" id="KW-0132">Cell division</keyword>
<dbReference type="PANTHER" id="PTHR43024">
    <property type="entry name" value="UDP-N-ACETYLMURAMOYL-TRIPEPTIDE--D-ALANYL-D-ALANINE LIGASE"/>
    <property type="match status" value="1"/>
</dbReference>
<dbReference type="KEGG" id="nml:Namu_3928"/>
<dbReference type="InterPro" id="IPR036565">
    <property type="entry name" value="Mur-like_cat_sf"/>
</dbReference>
<keyword evidence="9 10" id="KW-0961">Cell wall biogenesis/degradation</keyword>
<dbReference type="AlphaFoldDB" id="C8XGZ0"/>
<dbReference type="GO" id="GO:0008360">
    <property type="term" value="P:regulation of cell shape"/>
    <property type="evidence" value="ECO:0007669"/>
    <property type="project" value="UniProtKB-KW"/>
</dbReference>
<evidence type="ECO:0000256" key="8">
    <source>
        <dbReference type="ARBA" id="ARBA00023306"/>
    </source>
</evidence>
<comment type="pathway">
    <text evidence="10 11">Cell wall biogenesis; peptidoglycan biosynthesis.</text>
</comment>
<comment type="catalytic activity">
    <reaction evidence="10 11">
        <text>D-alanyl-D-alanine + UDP-N-acetyl-alpha-D-muramoyl-L-alanyl-gamma-D-glutamyl-meso-2,6-diaminopimelate + ATP = UDP-N-acetyl-alpha-D-muramoyl-L-alanyl-gamma-D-glutamyl-meso-2,6-diaminopimeloyl-D-alanyl-D-alanine + ADP + phosphate + H(+)</text>
        <dbReference type="Rhea" id="RHEA:28374"/>
        <dbReference type="ChEBI" id="CHEBI:15378"/>
        <dbReference type="ChEBI" id="CHEBI:30616"/>
        <dbReference type="ChEBI" id="CHEBI:43474"/>
        <dbReference type="ChEBI" id="CHEBI:57822"/>
        <dbReference type="ChEBI" id="CHEBI:61386"/>
        <dbReference type="ChEBI" id="CHEBI:83905"/>
        <dbReference type="ChEBI" id="CHEBI:456216"/>
        <dbReference type="EC" id="6.3.2.10"/>
    </reaction>
</comment>
<evidence type="ECO:0000256" key="5">
    <source>
        <dbReference type="ARBA" id="ARBA00022840"/>
    </source>
</evidence>
<comment type="function">
    <text evidence="10 11">Involved in cell wall formation. Catalyzes the final step in the synthesis of UDP-N-acetylmuramoyl-pentapeptide, the precursor of murein.</text>
</comment>
<reference evidence="16" key="1">
    <citation type="submission" date="2009-09" db="EMBL/GenBank/DDBJ databases">
        <title>The complete genome of Nakamurella multipartita DSM 44233.</title>
        <authorList>
            <consortium name="US DOE Joint Genome Institute (JGI-PGF)"/>
            <person name="Lucas S."/>
            <person name="Copeland A."/>
            <person name="Lapidus A."/>
            <person name="Glavina del Rio T."/>
            <person name="Dalin E."/>
            <person name="Tice H."/>
            <person name="Bruce D."/>
            <person name="Goodwin L."/>
            <person name="Pitluck S."/>
            <person name="Kyrpides N."/>
            <person name="Mavromatis K."/>
            <person name="Ivanova N."/>
            <person name="Ovchinnikova G."/>
            <person name="Sims D."/>
            <person name="Meincke L."/>
            <person name="Brettin T."/>
            <person name="Detter J.C."/>
            <person name="Han C."/>
            <person name="Larimer F."/>
            <person name="Land M."/>
            <person name="Hauser L."/>
            <person name="Markowitz V."/>
            <person name="Cheng J.-F."/>
            <person name="Hugenholtz P."/>
            <person name="Woyke T."/>
            <person name="Wu D."/>
            <person name="Klenk H.-P."/>
            <person name="Eisen J.A."/>
        </authorList>
    </citation>
    <scope>NUCLEOTIDE SEQUENCE [LARGE SCALE GENOMIC DNA]</scope>
    <source>
        <strain evidence="16">ATCC 700099 / DSM 44233 / CIP 104796 / JCM 9543 / NBRC 105858 / Y-104</strain>
    </source>
</reference>
<dbReference type="Gene3D" id="3.90.190.20">
    <property type="entry name" value="Mur ligase, C-terminal domain"/>
    <property type="match status" value="1"/>
</dbReference>
<feature type="binding site" evidence="10">
    <location>
        <begin position="119"/>
        <end position="125"/>
    </location>
    <ligand>
        <name>ATP</name>
        <dbReference type="ChEBI" id="CHEBI:30616"/>
    </ligand>
</feature>
<dbReference type="InterPro" id="IPR035911">
    <property type="entry name" value="MurE/MurF_N"/>
</dbReference>
<comment type="similarity">
    <text evidence="10">Belongs to the MurCDEF family. MurF subfamily.</text>
</comment>
<dbReference type="InterPro" id="IPR005863">
    <property type="entry name" value="UDP-N-AcMur_synth"/>
</dbReference>
<keyword evidence="4 10" id="KW-0547">Nucleotide-binding</keyword>
<dbReference type="NCBIfam" id="TIGR01143">
    <property type="entry name" value="murF"/>
    <property type="match status" value="1"/>
</dbReference>
<sequence>MIALTLAQIADEIGVPVPAGAADVLVSSVEFDTRRIRPGALFVALRGERVDGHDFAATAAAAGAVAVLGSAPVSAPLPLLQVPDRPDNAGVLDALAALARASVTALVREHGLQVVGVTGSSGKTSTKDLIAAVLRAVPGTGPERVIAPPESFNNELGHPYTALRADESTAFLVLELSARGAGHIAALARVAPLRIGAVLNVGSAHLGEFGSVEAIAQAKSELVQSLPPAGAQPLTGGVAILNADDALVAAMAELTAAEVVMVGTGAAAQVRATDVGQDDADRARFTLVTPEGSAPVTLRVVGAHQIGNALTAAAVGRAVGLGPQAIARALSQAEPASRWRMEVTELANGVTLINDAYNANPHSMKAALHSLSTIGRGRRTWAVLGEMAELGDEATAAHDQIGRLVVRLGVDRLLVVEGPGAATGAAVGGRTAPRALHLGAHLEGSWGGESELVPDVDDAVAILLDELEPGDVVLVKASRSAGLERVALRLIEAVGASAGRLAGDRKDGPA</sequence>
<feature type="domain" description="Mur ligase N-terminal catalytic" evidence="12">
    <location>
        <begin position="27"/>
        <end position="73"/>
    </location>
</feature>
<dbReference type="HAMAP" id="MF_02019">
    <property type="entry name" value="MurF"/>
    <property type="match status" value="1"/>
</dbReference>
<evidence type="ECO:0000256" key="3">
    <source>
        <dbReference type="ARBA" id="ARBA00022618"/>
    </source>
</evidence>
<dbReference type="GO" id="GO:0005737">
    <property type="term" value="C:cytoplasm"/>
    <property type="evidence" value="ECO:0007669"/>
    <property type="project" value="UniProtKB-SubCell"/>
</dbReference>
<dbReference type="OrthoDB" id="9800958at2"/>
<keyword evidence="16" id="KW-1185">Reference proteome</keyword>
<dbReference type="GO" id="GO:0047480">
    <property type="term" value="F:UDP-N-acetylmuramoyl-tripeptide-D-alanyl-D-alanine ligase activity"/>
    <property type="evidence" value="ECO:0007669"/>
    <property type="project" value="UniProtKB-UniRule"/>
</dbReference>
<evidence type="ECO:0000256" key="2">
    <source>
        <dbReference type="ARBA" id="ARBA00022598"/>
    </source>
</evidence>
<dbReference type="eggNOG" id="COG0770">
    <property type="taxonomic scope" value="Bacteria"/>
</dbReference>
<evidence type="ECO:0000256" key="6">
    <source>
        <dbReference type="ARBA" id="ARBA00022960"/>
    </source>
</evidence>
<dbReference type="PANTHER" id="PTHR43024:SF1">
    <property type="entry name" value="UDP-N-ACETYLMURAMOYL-TRIPEPTIDE--D-ALANYL-D-ALANINE LIGASE"/>
    <property type="match status" value="1"/>
</dbReference>
<dbReference type="Gene3D" id="3.40.1390.10">
    <property type="entry name" value="MurE/MurF, N-terminal domain"/>
    <property type="match status" value="1"/>
</dbReference>